<accession>A0AAV9A4Q0</accession>
<evidence type="ECO:0000313" key="5">
    <source>
        <dbReference type="Proteomes" id="UP001179952"/>
    </source>
</evidence>
<dbReference type="GO" id="GO:0042026">
    <property type="term" value="P:protein refolding"/>
    <property type="evidence" value="ECO:0007669"/>
    <property type="project" value="TreeGrafter"/>
</dbReference>
<dbReference type="SMART" id="SM00271">
    <property type="entry name" value="DnaJ"/>
    <property type="match status" value="1"/>
</dbReference>
<reference evidence="4" key="2">
    <citation type="submission" date="2023-06" db="EMBL/GenBank/DDBJ databases">
        <authorList>
            <person name="Ma L."/>
            <person name="Liu K.-W."/>
            <person name="Li Z."/>
            <person name="Hsiao Y.-Y."/>
            <person name="Qi Y."/>
            <person name="Fu T."/>
            <person name="Tang G."/>
            <person name="Zhang D."/>
            <person name="Sun W.-H."/>
            <person name="Liu D.-K."/>
            <person name="Li Y."/>
            <person name="Chen G.-Z."/>
            <person name="Liu X.-D."/>
            <person name="Liao X.-Y."/>
            <person name="Jiang Y.-T."/>
            <person name="Yu X."/>
            <person name="Hao Y."/>
            <person name="Huang J."/>
            <person name="Zhao X.-W."/>
            <person name="Ke S."/>
            <person name="Chen Y.-Y."/>
            <person name="Wu W.-L."/>
            <person name="Hsu J.-L."/>
            <person name="Lin Y.-F."/>
            <person name="Huang M.-D."/>
            <person name="Li C.-Y."/>
            <person name="Huang L."/>
            <person name="Wang Z.-W."/>
            <person name="Zhao X."/>
            <person name="Zhong W.-Y."/>
            <person name="Peng D.-H."/>
            <person name="Ahmad S."/>
            <person name="Lan S."/>
            <person name="Zhang J.-S."/>
            <person name="Tsai W.-C."/>
            <person name="Van De Peer Y."/>
            <person name="Liu Z.-J."/>
        </authorList>
    </citation>
    <scope>NUCLEOTIDE SEQUENCE</scope>
    <source>
        <strain evidence="4">SCP</strain>
        <tissue evidence="4">Leaves</tissue>
    </source>
</reference>
<gene>
    <name evidence="4" type="ORF">QJS04_geneDACA010197</name>
</gene>
<dbReference type="SUPFAM" id="SSF46565">
    <property type="entry name" value="Chaperone J-domain"/>
    <property type="match status" value="1"/>
</dbReference>
<dbReference type="PROSITE" id="PS50076">
    <property type="entry name" value="DNAJ_2"/>
    <property type="match status" value="1"/>
</dbReference>
<comment type="caution">
    <text evidence="4">The sequence shown here is derived from an EMBL/GenBank/DDBJ whole genome shotgun (WGS) entry which is preliminary data.</text>
</comment>
<feature type="transmembrane region" description="Helical" evidence="2">
    <location>
        <begin position="237"/>
        <end position="262"/>
    </location>
</feature>
<feature type="domain" description="J" evidence="3">
    <location>
        <begin position="63"/>
        <end position="127"/>
    </location>
</feature>
<dbReference type="InterPro" id="IPR036869">
    <property type="entry name" value="J_dom_sf"/>
</dbReference>
<protein>
    <submittedName>
        <fullName evidence="4">Chaperone protein dnaJ 6</fullName>
    </submittedName>
</protein>
<evidence type="ECO:0000259" key="3">
    <source>
        <dbReference type="PROSITE" id="PS50076"/>
    </source>
</evidence>
<dbReference type="GO" id="GO:0005783">
    <property type="term" value="C:endoplasmic reticulum"/>
    <property type="evidence" value="ECO:0007669"/>
    <property type="project" value="UniProtKB-ARBA"/>
</dbReference>
<dbReference type="PANTHER" id="PTHR43096:SF58">
    <property type="entry name" value="CHAPERONE DNAJ-DOMAIN SUPERFAMILY PROTEIN"/>
    <property type="match status" value="1"/>
</dbReference>
<dbReference type="Gene3D" id="1.10.287.110">
    <property type="entry name" value="DnaJ domain"/>
    <property type="match status" value="1"/>
</dbReference>
<keyword evidence="2" id="KW-1133">Transmembrane helix</keyword>
<evidence type="ECO:0000313" key="4">
    <source>
        <dbReference type="EMBL" id="KAK1259119.1"/>
    </source>
</evidence>
<sequence>MQAFLLGPSGPTGGGGGGERERGLFRRHLKPPIFLGRWRPPPPNHTPAPVTAASMTNDGHGEDHYAVLGVPRRASSADVKKAYRLLALKYHPDVSKDMQAGEVFKSIRQAYEVLSNEATRAQYDWELQTQEETFRPRHRNRSSPDQSEKKRRKRRWAEVRHRVWYEEHYDENPYYSQTSTHRETTQDIQRGSFLAVLRFSFFVIFLAQTIGSFLSLTLCGAFALLDKDLDAGYKMGYVIAWCLRGQGGILLMLFISFASWLCGKNNSSLVALVVLAMWVGANLARFAPLPPGAVLALLYMSIKLQEDSR</sequence>
<dbReference type="Pfam" id="PF00226">
    <property type="entry name" value="DnaJ"/>
    <property type="match status" value="1"/>
</dbReference>
<feature type="region of interest" description="Disordered" evidence="1">
    <location>
        <begin position="1"/>
        <end position="20"/>
    </location>
</feature>
<reference evidence="4" key="1">
    <citation type="journal article" date="2023" name="Nat. Commun.">
        <title>Diploid and tetraploid genomes of Acorus and the evolution of monocots.</title>
        <authorList>
            <person name="Ma L."/>
            <person name="Liu K.W."/>
            <person name="Li Z."/>
            <person name="Hsiao Y.Y."/>
            <person name="Qi Y."/>
            <person name="Fu T."/>
            <person name="Tang G.D."/>
            <person name="Zhang D."/>
            <person name="Sun W.H."/>
            <person name="Liu D.K."/>
            <person name="Li Y."/>
            <person name="Chen G.Z."/>
            <person name="Liu X.D."/>
            <person name="Liao X.Y."/>
            <person name="Jiang Y.T."/>
            <person name="Yu X."/>
            <person name="Hao Y."/>
            <person name="Huang J."/>
            <person name="Zhao X.W."/>
            <person name="Ke S."/>
            <person name="Chen Y.Y."/>
            <person name="Wu W.L."/>
            <person name="Hsu J.L."/>
            <person name="Lin Y.F."/>
            <person name="Huang M.D."/>
            <person name="Li C.Y."/>
            <person name="Huang L."/>
            <person name="Wang Z.W."/>
            <person name="Zhao X."/>
            <person name="Zhong W.Y."/>
            <person name="Peng D.H."/>
            <person name="Ahmad S."/>
            <person name="Lan S."/>
            <person name="Zhang J.S."/>
            <person name="Tsai W.C."/>
            <person name="Van de Peer Y."/>
            <person name="Liu Z.J."/>
        </authorList>
    </citation>
    <scope>NUCLEOTIDE SEQUENCE</scope>
    <source>
        <strain evidence="4">SCP</strain>
    </source>
</reference>
<dbReference type="InterPro" id="IPR018253">
    <property type="entry name" value="DnaJ_domain_CS"/>
</dbReference>
<dbReference type="InterPro" id="IPR001623">
    <property type="entry name" value="DnaJ_domain"/>
</dbReference>
<dbReference type="PROSITE" id="PS00636">
    <property type="entry name" value="DNAJ_1"/>
    <property type="match status" value="1"/>
</dbReference>
<dbReference type="GO" id="GO:0051082">
    <property type="term" value="F:unfolded protein binding"/>
    <property type="evidence" value="ECO:0007669"/>
    <property type="project" value="TreeGrafter"/>
</dbReference>
<keyword evidence="5" id="KW-1185">Reference proteome</keyword>
<feature type="region of interest" description="Disordered" evidence="1">
    <location>
        <begin position="133"/>
        <end position="153"/>
    </location>
</feature>
<dbReference type="Proteomes" id="UP001179952">
    <property type="component" value="Unassembled WGS sequence"/>
</dbReference>
<keyword evidence="2" id="KW-0472">Membrane</keyword>
<dbReference type="CDD" id="cd06257">
    <property type="entry name" value="DnaJ"/>
    <property type="match status" value="1"/>
</dbReference>
<dbReference type="PRINTS" id="PR00625">
    <property type="entry name" value="JDOMAIN"/>
</dbReference>
<dbReference type="AlphaFoldDB" id="A0AAV9A4Q0"/>
<keyword evidence="2" id="KW-0812">Transmembrane</keyword>
<evidence type="ECO:0000256" key="1">
    <source>
        <dbReference type="SAM" id="MobiDB-lite"/>
    </source>
</evidence>
<feature type="transmembrane region" description="Helical" evidence="2">
    <location>
        <begin position="199"/>
        <end position="225"/>
    </location>
</feature>
<organism evidence="4 5">
    <name type="scientific">Acorus gramineus</name>
    <name type="common">Dwarf sweet flag</name>
    <dbReference type="NCBI Taxonomy" id="55184"/>
    <lineage>
        <taxon>Eukaryota</taxon>
        <taxon>Viridiplantae</taxon>
        <taxon>Streptophyta</taxon>
        <taxon>Embryophyta</taxon>
        <taxon>Tracheophyta</taxon>
        <taxon>Spermatophyta</taxon>
        <taxon>Magnoliopsida</taxon>
        <taxon>Liliopsida</taxon>
        <taxon>Acoraceae</taxon>
        <taxon>Acorus</taxon>
    </lineage>
</organism>
<dbReference type="PANTHER" id="PTHR43096">
    <property type="entry name" value="DNAJ HOMOLOG 1, MITOCHONDRIAL-RELATED"/>
    <property type="match status" value="1"/>
</dbReference>
<evidence type="ECO:0000256" key="2">
    <source>
        <dbReference type="SAM" id="Phobius"/>
    </source>
</evidence>
<dbReference type="EMBL" id="JAUJYN010000012">
    <property type="protein sequence ID" value="KAK1259119.1"/>
    <property type="molecule type" value="Genomic_DNA"/>
</dbReference>
<feature type="transmembrane region" description="Helical" evidence="2">
    <location>
        <begin position="269"/>
        <end position="287"/>
    </location>
</feature>
<name>A0AAV9A4Q0_ACOGR</name>
<proteinExistence type="predicted"/>